<keyword evidence="3" id="KW-0645">Protease</keyword>
<accession>T0ZRJ6</accession>
<dbReference type="GO" id="GO:0004185">
    <property type="term" value="F:serine-type carboxypeptidase activity"/>
    <property type="evidence" value="ECO:0007669"/>
    <property type="project" value="InterPro"/>
</dbReference>
<keyword evidence="3" id="KW-0121">Carboxypeptidase</keyword>
<dbReference type="PRINTS" id="PR00922">
    <property type="entry name" value="DADACBPTASE3"/>
</dbReference>
<keyword evidence="2" id="KW-0378">Hydrolase</keyword>
<sequence length="511" mass="55062">MRRNNLCATLALVFVAGLGTRAFAHPTLVSLKRLSREGLRVSAEVVSLGPEGHVLAHFDARRALIPASLSKLYVAEAALARLGSRHRFTLRIEVTGPIVDGILHGALVVSDPGDPALVNDRIERVARFARILGLREVQGPLVLVLGGFGRPPCRLHDRCRAQETSRHAYNAPLSSIAVDYGTYDLVATPGPRQGATARIAFDPFRPGAVGLDNRALTGAPGTGAALAVTETETPAGATVMVRGTIALGHPPAWLYVASPHPDQTALAIWSGCFTRSGIVIADGARIESQPPPGARLWFKSRGVTLETLLDRMLAYSNNFIADELTLDLARKPRDRAPLTLPQASLALARELWPVLERFGASPRIVLRSGSGLSTQNRSSASDFIALLRAMYRDSMDFPAFWGALPPPAESPFAFLRRGRKIWREHFFVKTGTLNAPFGVLGLAGYFRLPGGRFGAFAILVNGSPRHPNIAIGPMMRTLRHVLEAWASAPGARQPAAAQSRAILPHRKDAPK</sequence>
<dbReference type="SUPFAM" id="SSF56601">
    <property type="entry name" value="beta-lactamase/transpeptidase-like"/>
    <property type="match status" value="1"/>
</dbReference>
<gene>
    <name evidence="3" type="ORF">B1B_18177</name>
</gene>
<dbReference type="AlphaFoldDB" id="T0ZRJ6"/>
<dbReference type="PANTHER" id="PTHR30023">
    <property type="entry name" value="D-ALANYL-D-ALANINE CARBOXYPEPTIDASE"/>
    <property type="match status" value="1"/>
</dbReference>
<dbReference type="GO" id="GO:0000270">
    <property type="term" value="P:peptidoglycan metabolic process"/>
    <property type="evidence" value="ECO:0007669"/>
    <property type="project" value="TreeGrafter"/>
</dbReference>
<evidence type="ECO:0000256" key="1">
    <source>
        <dbReference type="ARBA" id="ARBA00006096"/>
    </source>
</evidence>
<dbReference type="EMBL" id="AUZY01012159">
    <property type="protein sequence ID" value="EQD31359.1"/>
    <property type="molecule type" value="Genomic_DNA"/>
</dbReference>
<reference evidence="3" key="1">
    <citation type="submission" date="2013-08" db="EMBL/GenBank/DDBJ databases">
        <authorList>
            <person name="Mendez C."/>
            <person name="Richter M."/>
            <person name="Ferrer M."/>
            <person name="Sanchez J."/>
        </authorList>
    </citation>
    <scope>NUCLEOTIDE SEQUENCE</scope>
</reference>
<comment type="similarity">
    <text evidence="1">Belongs to the peptidase S13 family.</text>
</comment>
<reference evidence="3" key="2">
    <citation type="journal article" date="2014" name="ISME J.">
        <title>Microbial stratification in low pH oxic and suboxic macroscopic growths along an acid mine drainage.</title>
        <authorList>
            <person name="Mendez-Garcia C."/>
            <person name="Mesa V."/>
            <person name="Sprenger R.R."/>
            <person name="Richter M."/>
            <person name="Diez M.S."/>
            <person name="Solano J."/>
            <person name="Bargiela R."/>
            <person name="Golyshina O.V."/>
            <person name="Manteca A."/>
            <person name="Ramos J.L."/>
            <person name="Gallego J.R."/>
            <person name="Llorente I."/>
            <person name="Martins Dos Santos V.A."/>
            <person name="Jensen O.N."/>
            <person name="Pelaez A.I."/>
            <person name="Sanchez J."/>
            <person name="Ferrer M."/>
        </authorList>
    </citation>
    <scope>NUCLEOTIDE SEQUENCE</scope>
</reference>
<dbReference type="InterPro" id="IPR012338">
    <property type="entry name" value="Beta-lactam/transpept-like"/>
</dbReference>
<dbReference type="Gene3D" id="3.40.710.10">
    <property type="entry name" value="DD-peptidase/beta-lactamase superfamily"/>
    <property type="match status" value="1"/>
</dbReference>
<dbReference type="Gene3D" id="3.50.80.20">
    <property type="entry name" value="D-Ala-D-Ala carboxypeptidase C, peptidase S13"/>
    <property type="match status" value="1"/>
</dbReference>
<organism evidence="3">
    <name type="scientific">mine drainage metagenome</name>
    <dbReference type="NCBI Taxonomy" id="410659"/>
    <lineage>
        <taxon>unclassified sequences</taxon>
        <taxon>metagenomes</taxon>
        <taxon>ecological metagenomes</taxon>
    </lineage>
</organism>
<dbReference type="GO" id="GO:0006508">
    <property type="term" value="P:proteolysis"/>
    <property type="evidence" value="ECO:0007669"/>
    <property type="project" value="InterPro"/>
</dbReference>
<evidence type="ECO:0000256" key="2">
    <source>
        <dbReference type="ARBA" id="ARBA00022801"/>
    </source>
</evidence>
<protein>
    <submittedName>
        <fullName evidence="3">D-alanyl-D-alanine carboxypeptidase/D-alanyl-D-alanine-endopeptidase</fullName>
    </submittedName>
</protein>
<evidence type="ECO:0000313" key="3">
    <source>
        <dbReference type="EMBL" id="EQD31359.1"/>
    </source>
</evidence>
<proteinExistence type="inferred from homology"/>
<dbReference type="PANTHER" id="PTHR30023:SF0">
    <property type="entry name" value="PENICILLIN-SENSITIVE CARBOXYPEPTIDASE A"/>
    <property type="match status" value="1"/>
</dbReference>
<name>T0ZRJ6_9ZZZZ</name>
<dbReference type="InterPro" id="IPR000667">
    <property type="entry name" value="Peptidase_S13"/>
</dbReference>
<dbReference type="Pfam" id="PF02113">
    <property type="entry name" value="Peptidase_S13"/>
    <property type="match status" value="1"/>
</dbReference>
<comment type="caution">
    <text evidence="3">The sequence shown here is derived from an EMBL/GenBank/DDBJ whole genome shotgun (WGS) entry which is preliminary data.</text>
</comment>